<dbReference type="STRING" id="563040.Saut_1012"/>
<name>E0US38_SULAO</name>
<dbReference type="HOGENOM" id="CLU_2235181_0_0_7"/>
<gene>
    <name evidence="1" type="ordered locus">Saut_1012</name>
</gene>
<keyword evidence="2" id="KW-1185">Reference proteome</keyword>
<dbReference type="AlphaFoldDB" id="E0US38"/>
<sequence length="105" mass="12415">MIKDRDILSLLDHIKIDSNTVTCYFKCSQTNKSVVSIVPFEPYDGKIELSYKDILLHPLKSYNRYYHTPIVIYGNENENTIVYKAFKKVSNKFRWNAQNNKYICL</sequence>
<proteinExistence type="predicted"/>
<dbReference type="KEGG" id="sua:Saut_1012"/>
<dbReference type="OrthoDB" id="5334669at2"/>
<evidence type="ECO:0000313" key="2">
    <source>
        <dbReference type="Proteomes" id="UP000007803"/>
    </source>
</evidence>
<dbReference type="Proteomes" id="UP000007803">
    <property type="component" value="Chromosome"/>
</dbReference>
<dbReference type="EMBL" id="CP002205">
    <property type="protein sequence ID" value="ADN09061.1"/>
    <property type="molecule type" value="Genomic_DNA"/>
</dbReference>
<organism evidence="1 2">
    <name type="scientific">Sulfurimonas autotrophica (strain ATCC BAA-671 / DSM 16294 / JCM 11897 / OK10)</name>
    <dbReference type="NCBI Taxonomy" id="563040"/>
    <lineage>
        <taxon>Bacteria</taxon>
        <taxon>Pseudomonadati</taxon>
        <taxon>Campylobacterota</taxon>
        <taxon>Epsilonproteobacteria</taxon>
        <taxon>Campylobacterales</taxon>
        <taxon>Sulfurimonadaceae</taxon>
        <taxon>Sulfurimonas</taxon>
    </lineage>
</organism>
<accession>E0US38</accession>
<protein>
    <submittedName>
        <fullName evidence="1">Uncharacterized protein</fullName>
    </submittedName>
</protein>
<evidence type="ECO:0000313" key="1">
    <source>
        <dbReference type="EMBL" id="ADN09061.1"/>
    </source>
</evidence>
<dbReference type="RefSeq" id="WP_013326817.1">
    <property type="nucleotide sequence ID" value="NC_014506.1"/>
</dbReference>
<reference evidence="2" key="1">
    <citation type="journal article" date="2010" name="Stand. Genomic Sci.">
        <title>Complete genome sequence of Sulfurimonas autotrophica type strain (OK10).</title>
        <authorList>
            <person name="Sikorski J."/>
            <person name="Munk C."/>
            <person name="Lapidus A."/>
            <person name="Djao O."/>
            <person name="Lucas S."/>
            <person name="Glavina Del Rio T."/>
            <person name="Nolan M."/>
            <person name="Tice H."/>
            <person name="Han C."/>
            <person name="Cheng J."/>
            <person name="Tapia R."/>
            <person name="Goodwin L."/>
            <person name="Pitluck S."/>
            <person name="Liolios K."/>
            <person name="Ivanova N."/>
            <person name="Mavromatis K."/>
            <person name="Mikhailova N."/>
            <person name="Pati A."/>
            <person name="Sims D."/>
            <person name="Meincke L."/>
            <person name="Brettin T."/>
            <person name="Detter J."/>
            <person name="Chen A."/>
            <person name="Palaniappan K."/>
            <person name="Land M."/>
            <person name="Hauser L."/>
            <person name="Chang Y."/>
            <person name="Jeffries C."/>
            <person name="Rohde M."/>
            <person name="Lang E."/>
            <person name="Spring S."/>
            <person name="Goker M."/>
            <person name="Woyke T."/>
            <person name="Bristow J."/>
            <person name="Eisen J."/>
            <person name="Markowitz V."/>
            <person name="Hugenholtz P."/>
            <person name="Kyrpides N."/>
            <person name="Klenk H."/>
        </authorList>
    </citation>
    <scope>NUCLEOTIDE SEQUENCE [LARGE SCALE GENOMIC DNA]</scope>
    <source>
        <strain evidence="2">ATCC BAA-671 / DSM 16294 / JCM 11897 / OK10</strain>
    </source>
</reference>